<comment type="similarity">
    <text evidence="5 14">In the C-terminal section; belongs to the HTP reductase family.</text>
</comment>
<dbReference type="PANTHER" id="PTHR38011:SF7">
    <property type="entry name" value="2,5-DIAMINO-6-RIBOSYLAMINO-4(3H)-PYRIMIDINONE 5'-PHOSPHATE REDUCTASE"/>
    <property type="match status" value="1"/>
</dbReference>
<evidence type="ECO:0000256" key="8">
    <source>
        <dbReference type="ARBA" id="ARBA00022833"/>
    </source>
</evidence>
<dbReference type="GO" id="GO:0008835">
    <property type="term" value="F:diaminohydroxyphosphoribosylaminopyrimidine deaminase activity"/>
    <property type="evidence" value="ECO:0007669"/>
    <property type="project" value="UniProtKB-EC"/>
</dbReference>
<evidence type="ECO:0000256" key="6">
    <source>
        <dbReference type="ARBA" id="ARBA00022619"/>
    </source>
</evidence>
<evidence type="ECO:0000256" key="4">
    <source>
        <dbReference type="ARBA" id="ARBA00005259"/>
    </source>
</evidence>
<dbReference type="PROSITE" id="PS00903">
    <property type="entry name" value="CYT_DCMP_DEAMINASES_1"/>
    <property type="match status" value="1"/>
</dbReference>
<proteinExistence type="inferred from homology"/>
<comment type="pathway">
    <text evidence="2 14">Cofactor biosynthesis; riboflavin biosynthesis; 5-amino-6-(D-ribitylamino)uracil from GTP: step 2/4.</text>
</comment>
<gene>
    <name evidence="16" type="primary">ribD</name>
    <name evidence="16" type="ORF">M5J20_02820</name>
</gene>
<keyword evidence="7 14" id="KW-0479">Metal-binding</keyword>
<dbReference type="PANTHER" id="PTHR38011">
    <property type="entry name" value="DIHYDROFOLATE REDUCTASE FAMILY PROTEIN (AFU_ORTHOLOGUE AFUA_8G06820)"/>
    <property type="match status" value="1"/>
</dbReference>
<dbReference type="EC" id="1.1.1.193" evidence="14"/>
<evidence type="ECO:0000256" key="11">
    <source>
        <dbReference type="ARBA" id="ARBA00023268"/>
    </source>
</evidence>
<keyword evidence="10 14" id="KW-0560">Oxidoreductase</keyword>
<comment type="function">
    <text evidence="1 14">Converts 2,5-diamino-6-(ribosylamino)-4(3h)-pyrimidinone 5'-phosphate into 5-amino-6-(ribosylamino)-2,4(1h,3h)-pyrimidinedione 5'-phosphate.</text>
</comment>
<dbReference type="InterPro" id="IPR016193">
    <property type="entry name" value="Cytidine_deaminase-like"/>
</dbReference>
<evidence type="ECO:0000256" key="12">
    <source>
        <dbReference type="ARBA" id="ARBA00049861"/>
    </source>
</evidence>
<evidence type="ECO:0000256" key="7">
    <source>
        <dbReference type="ARBA" id="ARBA00022723"/>
    </source>
</evidence>
<dbReference type="InterPro" id="IPR002125">
    <property type="entry name" value="CMP_dCMP_dom"/>
</dbReference>
<keyword evidence="6 14" id="KW-0686">Riboflavin biosynthesis</keyword>
<dbReference type="SUPFAM" id="SSF53597">
    <property type="entry name" value="Dihydrofolate reductase-like"/>
    <property type="match status" value="1"/>
</dbReference>
<comment type="catalytic activity">
    <reaction evidence="12 14">
        <text>5-amino-6-(5-phospho-D-ribitylamino)uracil + NADP(+) = 5-amino-6-(5-phospho-D-ribosylamino)uracil + NADPH + H(+)</text>
        <dbReference type="Rhea" id="RHEA:17845"/>
        <dbReference type="ChEBI" id="CHEBI:15378"/>
        <dbReference type="ChEBI" id="CHEBI:57783"/>
        <dbReference type="ChEBI" id="CHEBI:58349"/>
        <dbReference type="ChEBI" id="CHEBI:58421"/>
        <dbReference type="ChEBI" id="CHEBI:58453"/>
        <dbReference type="EC" id="1.1.1.193"/>
    </reaction>
</comment>
<evidence type="ECO:0000256" key="9">
    <source>
        <dbReference type="ARBA" id="ARBA00022857"/>
    </source>
</evidence>
<dbReference type="Gene3D" id="3.40.140.10">
    <property type="entry name" value="Cytidine Deaminase, domain 2"/>
    <property type="match status" value="1"/>
</dbReference>
<dbReference type="NCBIfam" id="TIGR00326">
    <property type="entry name" value="eubact_ribD"/>
    <property type="match status" value="1"/>
</dbReference>
<dbReference type="InterPro" id="IPR016192">
    <property type="entry name" value="APOBEC/CMP_deaminase_Zn-bd"/>
</dbReference>
<keyword evidence="14 16" id="KW-0378">Hydrolase</keyword>
<comment type="cofactor">
    <cofactor evidence="14">
        <name>Zn(2+)</name>
        <dbReference type="ChEBI" id="CHEBI:29105"/>
    </cofactor>
    <text evidence="14">Binds 1 zinc ion.</text>
</comment>
<reference evidence="16" key="1">
    <citation type="submission" date="2022-05" db="EMBL/GenBank/DDBJ databases">
        <title>Corynebacterium sp. TA-R-1 sp. nov., isolated from human feces.</title>
        <authorList>
            <person name="Shamsuzzaman M."/>
            <person name="Dahal R.H."/>
        </authorList>
    </citation>
    <scope>NUCLEOTIDE SEQUENCE</scope>
    <source>
        <strain evidence="16">TA-R-1</strain>
    </source>
</reference>
<name>A0ABT1G0C7_9CORY</name>
<evidence type="ECO:0000256" key="14">
    <source>
        <dbReference type="PIRNR" id="PIRNR006769"/>
    </source>
</evidence>
<comment type="catalytic activity">
    <reaction evidence="13 14">
        <text>2,5-diamino-6-hydroxy-4-(5-phosphoribosylamino)-pyrimidine + H2O + H(+) = 5-amino-6-(5-phospho-D-ribosylamino)uracil + NH4(+)</text>
        <dbReference type="Rhea" id="RHEA:21868"/>
        <dbReference type="ChEBI" id="CHEBI:15377"/>
        <dbReference type="ChEBI" id="CHEBI:15378"/>
        <dbReference type="ChEBI" id="CHEBI:28938"/>
        <dbReference type="ChEBI" id="CHEBI:58453"/>
        <dbReference type="ChEBI" id="CHEBI:58614"/>
        <dbReference type="EC" id="3.5.4.26"/>
    </reaction>
</comment>
<dbReference type="CDD" id="cd01284">
    <property type="entry name" value="Riboflavin_deaminase-reductase"/>
    <property type="match status" value="1"/>
</dbReference>
<comment type="pathway">
    <text evidence="3 14">Cofactor biosynthesis; riboflavin biosynthesis; 5-amino-6-(D-ribitylamino)uracil from GTP: step 3/4.</text>
</comment>
<dbReference type="InterPro" id="IPR002734">
    <property type="entry name" value="RibDG_C"/>
</dbReference>
<evidence type="ECO:0000259" key="15">
    <source>
        <dbReference type="PROSITE" id="PS51747"/>
    </source>
</evidence>
<dbReference type="EC" id="3.5.4.26" evidence="14"/>
<keyword evidence="11" id="KW-0511">Multifunctional enzyme</keyword>
<dbReference type="InterPro" id="IPR024072">
    <property type="entry name" value="DHFR-like_dom_sf"/>
</dbReference>
<dbReference type="EMBL" id="JAMFTQ010000002">
    <property type="protein sequence ID" value="MCP1387125.1"/>
    <property type="molecule type" value="Genomic_DNA"/>
</dbReference>
<dbReference type="Proteomes" id="UP001204000">
    <property type="component" value="Unassembled WGS sequence"/>
</dbReference>
<dbReference type="InterPro" id="IPR050765">
    <property type="entry name" value="Riboflavin_Biosynth_HTPR"/>
</dbReference>
<dbReference type="InterPro" id="IPR004794">
    <property type="entry name" value="Eubact_RibD"/>
</dbReference>
<dbReference type="PIRSF" id="PIRSF006769">
    <property type="entry name" value="RibD"/>
    <property type="match status" value="1"/>
</dbReference>
<keyword evidence="9 14" id="KW-0521">NADP</keyword>
<dbReference type="PROSITE" id="PS51747">
    <property type="entry name" value="CYT_DCMP_DEAMINASES_2"/>
    <property type="match status" value="1"/>
</dbReference>
<comment type="caution">
    <text evidence="16">The sequence shown here is derived from an EMBL/GenBank/DDBJ whole genome shotgun (WGS) entry which is preliminary data.</text>
</comment>
<feature type="domain" description="CMP/dCMP-type deaminase" evidence="15">
    <location>
        <begin position="4"/>
        <end position="117"/>
    </location>
</feature>
<evidence type="ECO:0000256" key="13">
    <source>
        <dbReference type="ARBA" id="ARBA00049886"/>
    </source>
</evidence>
<evidence type="ECO:0000256" key="3">
    <source>
        <dbReference type="ARBA" id="ARBA00004910"/>
    </source>
</evidence>
<evidence type="ECO:0000256" key="2">
    <source>
        <dbReference type="ARBA" id="ARBA00004882"/>
    </source>
</evidence>
<accession>A0ABT1G0C7</accession>
<protein>
    <recommendedName>
        <fullName evidence="14">Riboflavin biosynthesis protein RibD</fullName>
    </recommendedName>
    <domain>
        <recommendedName>
            <fullName evidence="14">Diaminohydroxyphosphoribosylaminopyrimidine deaminase</fullName>
            <shortName evidence="14">DRAP deaminase</shortName>
            <ecNumber evidence="14">3.5.4.26</ecNumber>
        </recommendedName>
        <alternativeName>
            <fullName evidence="14">Riboflavin-specific deaminase</fullName>
        </alternativeName>
    </domain>
    <domain>
        <recommendedName>
            <fullName evidence="14">5-amino-6-(5-phosphoribosylamino)uracil reductase</fullName>
            <ecNumber evidence="14">1.1.1.193</ecNumber>
        </recommendedName>
        <alternativeName>
            <fullName evidence="14">HTP reductase</fullName>
        </alternativeName>
    </domain>
</protein>
<dbReference type="SUPFAM" id="SSF53927">
    <property type="entry name" value="Cytidine deaminase-like"/>
    <property type="match status" value="1"/>
</dbReference>
<evidence type="ECO:0000313" key="16">
    <source>
        <dbReference type="EMBL" id="MCP1387125.1"/>
    </source>
</evidence>
<dbReference type="Pfam" id="PF01872">
    <property type="entry name" value="RibD_C"/>
    <property type="match status" value="1"/>
</dbReference>
<dbReference type="GO" id="GO:0008703">
    <property type="term" value="F:5-amino-6-(5-phosphoribosylamino)uracil reductase activity"/>
    <property type="evidence" value="ECO:0007669"/>
    <property type="project" value="UniProtKB-EC"/>
</dbReference>
<keyword evidence="8 14" id="KW-0862">Zinc</keyword>
<evidence type="ECO:0000256" key="10">
    <source>
        <dbReference type="ARBA" id="ARBA00023002"/>
    </source>
</evidence>
<organism evidence="16 17">
    <name type="scientific">Corynebacterium stercoris</name>
    <dbReference type="NCBI Taxonomy" id="2943490"/>
    <lineage>
        <taxon>Bacteria</taxon>
        <taxon>Bacillati</taxon>
        <taxon>Actinomycetota</taxon>
        <taxon>Actinomycetes</taxon>
        <taxon>Mycobacteriales</taxon>
        <taxon>Corynebacteriaceae</taxon>
        <taxon>Corynebacterium</taxon>
    </lineage>
</organism>
<keyword evidence="17" id="KW-1185">Reference proteome</keyword>
<dbReference type="Gene3D" id="3.40.430.10">
    <property type="entry name" value="Dihydrofolate Reductase, subunit A"/>
    <property type="match status" value="2"/>
</dbReference>
<evidence type="ECO:0000256" key="5">
    <source>
        <dbReference type="ARBA" id="ARBA00007417"/>
    </source>
</evidence>
<evidence type="ECO:0000313" key="17">
    <source>
        <dbReference type="Proteomes" id="UP001204000"/>
    </source>
</evidence>
<dbReference type="Pfam" id="PF00383">
    <property type="entry name" value="dCMP_cyt_deam_1"/>
    <property type="match status" value="1"/>
</dbReference>
<comment type="similarity">
    <text evidence="4 14">In the N-terminal section; belongs to the cytidine and deoxycytidylate deaminase family.</text>
</comment>
<sequence length="331" mass="34012">MDAAVLATAASAAILAGESVRGRTSPNPPVGCALVDASGELIATGATEPAGGAHAEAVALREAGERARGATAVVTLEPCNHTGRTGPCSHALVEAGVGEVVYLTADPNPLAAGGADFLREHGVAVQHMPIRVGALQPWLHAVRRGRPCVTWKFAATLDGFTAAADGTSQWITGAESRELVHEDRATRDAIIVGTGTALADDPSLTARHPDGSLYAHQPRRVVVGSRAVPTGTNLDRLGYEQYATPEEALAALWESGARDVLLEGGAGLAQSFLSAGLVDMVQAYLAPALLGAGRGVLGGPVAATLAEAHRFTRTLVRPVGDDVLIELERSD</sequence>
<evidence type="ECO:0000256" key="1">
    <source>
        <dbReference type="ARBA" id="ARBA00002151"/>
    </source>
</evidence>